<dbReference type="InterPro" id="IPR036390">
    <property type="entry name" value="WH_DNA-bd_sf"/>
</dbReference>
<protein>
    <submittedName>
        <fullName evidence="5">MarR family transcriptional regulator</fullName>
    </submittedName>
</protein>
<dbReference type="GO" id="GO:0003700">
    <property type="term" value="F:DNA-binding transcription factor activity"/>
    <property type="evidence" value="ECO:0007669"/>
    <property type="project" value="InterPro"/>
</dbReference>
<evidence type="ECO:0000256" key="2">
    <source>
        <dbReference type="ARBA" id="ARBA00023125"/>
    </source>
</evidence>
<reference evidence="5 6" key="1">
    <citation type="submission" date="2019-12" db="EMBL/GenBank/DDBJ databases">
        <authorList>
            <person name="Zhang Y.-J."/>
        </authorList>
    </citation>
    <scope>NUCLEOTIDE SEQUENCE [LARGE SCALE GENOMIC DNA]</scope>
    <source>
        <strain evidence="5 6">H18S-6</strain>
    </source>
</reference>
<dbReference type="InterPro" id="IPR036388">
    <property type="entry name" value="WH-like_DNA-bd_sf"/>
</dbReference>
<proteinExistence type="predicted"/>
<evidence type="ECO:0000256" key="3">
    <source>
        <dbReference type="ARBA" id="ARBA00023163"/>
    </source>
</evidence>
<feature type="domain" description="HTH marR-type" evidence="4">
    <location>
        <begin position="9"/>
        <end position="140"/>
    </location>
</feature>
<dbReference type="InterPro" id="IPR039422">
    <property type="entry name" value="MarR/SlyA-like"/>
</dbReference>
<dbReference type="PRINTS" id="PR00598">
    <property type="entry name" value="HTHMARR"/>
</dbReference>
<sequence length="140" mass="15717">MSEPQNPIEDYVSYALAAAHRAVNRSLAARLKKHGVQIEAWRIMEILDTGRRLTMGELAEIALINPPALSKLVDRMVSNGFVHRQSAQNDHRQVNLLITALGQKRMIQIRADIQDQDKQIVEQLGDEQAQKLLDILSGLS</sequence>
<dbReference type="PANTHER" id="PTHR33164">
    <property type="entry name" value="TRANSCRIPTIONAL REGULATOR, MARR FAMILY"/>
    <property type="match status" value="1"/>
</dbReference>
<dbReference type="AlphaFoldDB" id="A0A6A4R799"/>
<name>A0A6A4R799_9RHOB</name>
<keyword evidence="1" id="KW-0805">Transcription regulation</keyword>
<accession>A0A6A4R799</accession>
<dbReference type="GO" id="GO:0003677">
    <property type="term" value="F:DNA binding"/>
    <property type="evidence" value="ECO:0007669"/>
    <property type="project" value="UniProtKB-KW"/>
</dbReference>
<evidence type="ECO:0000313" key="5">
    <source>
        <dbReference type="EMBL" id="KAE9625986.1"/>
    </source>
</evidence>
<dbReference type="SMART" id="SM00347">
    <property type="entry name" value="HTH_MARR"/>
    <property type="match status" value="1"/>
</dbReference>
<dbReference type="Pfam" id="PF12802">
    <property type="entry name" value="MarR_2"/>
    <property type="match status" value="1"/>
</dbReference>
<evidence type="ECO:0000313" key="6">
    <source>
        <dbReference type="Proteomes" id="UP000441586"/>
    </source>
</evidence>
<organism evidence="5 6">
    <name type="scientific">Parasedimentitalea maritima</name>
    <dbReference type="NCBI Taxonomy" id="2578117"/>
    <lineage>
        <taxon>Bacteria</taxon>
        <taxon>Pseudomonadati</taxon>
        <taxon>Pseudomonadota</taxon>
        <taxon>Alphaproteobacteria</taxon>
        <taxon>Rhodobacterales</taxon>
        <taxon>Paracoccaceae</taxon>
        <taxon>Parasedimentitalea</taxon>
    </lineage>
</organism>
<evidence type="ECO:0000259" key="4">
    <source>
        <dbReference type="PROSITE" id="PS50995"/>
    </source>
</evidence>
<dbReference type="SUPFAM" id="SSF46785">
    <property type="entry name" value="Winged helix' DNA-binding domain"/>
    <property type="match status" value="1"/>
</dbReference>
<evidence type="ECO:0000256" key="1">
    <source>
        <dbReference type="ARBA" id="ARBA00023015"/>
    </source>
</evidence>
<dbReference type="RefSeq" id="WP_157023365.1">
    <property type="nucleotide sequence ID" value="NZ_WSFO01000017.1"/>
</dbReference>
<dbReference type="Gene3D" id="1.10.10.10">
    <property type="entry name" value="Winged helix-like DNA-binding domain superfamily/Winged helix DNA-binding domain"/>
    <property type="match status" value="1"/>
</dbReference>
<gene>
    <name evidence="5" type="ORF">GP644_21665</name>
</gene>
<keyword evidence="3" id="KW-0804">Transcription</keyword>
<comment type="caution">
    <text evidence="5">The sequence shown here is derived from an EMBL/GenBank/DDBJ whole genome shotgun (WGS) entry which is preliminary data.</text>
</comment>
<dbReference type="InterPro" id="IPR000835">
    <property type="entry name" value="HTH_MarR-typ"/>
</dbReference>
<keyword evidence="2" id="KW-0238">DNA-binding</keyword>
<dbReference type="EMBL" id="WSFO01000017">
    <property type="protein sequence ID" value="KAE9625986.1"/>
    <property type="molecule type" value="Genomic_DNA"/>
</dbReference>
<dbReference type="GO" id="GO:0006950">
    <property type="term" value="P:response to stress"/>
    <property type="evidence" value="ECO:0007669"/>
    <property type="project" value="TreeGrafter"/>
</dbReference>
<dbReference type="Proteomes" id="UP000441586">
    <property type="component" value="Unassembled WGS sequence"/>
</dbReference>
<dbReference type="PROSITE" id="PS50995">
    <property type="entry name" value="HTH_MARR_2"/>
    <property type="match status" value="1"/>
</dbReference>
<dbReference type="PANTHER" id="PTHR33164:SF64">
    <property type="entry name" value="TRANSCRIPTIONAL REGULATOR SLYA"/>
    <property type="match status" value="1"/>
</dbReference>